<dbReference type="EMBL" id="JAPDOB010000001">
    <property type="protein sequence ID" value="MCW3796486.1"/>
    <property type="molecule type" value="Genomic_DNA"/>
</dbReference>
<dbReference type="Gene3D" id="1.10.443.10">
    <property type="entry name" value="Intergrase catalytic core"/>
    <property type="match status" value="1"/>
</dbReference>
<dbReference type="RefSeq" id="WP_264880274.1">
    <property type="nucleotide sequence ID" value="NZ_JAPDOB010000001.1"/>
</dbReference>
<evidence type="ECO:0000259" key="7">
    <source>
        <dbReference type="PROSITE" id="PS51900"/>
    </source>
</evidence>
<proteinExistence type="inferred from homology"/>
<dbReference type="PANTHER" id="PTHR30349:SF64">
    <property type="entry name" value="PROPHAGE INTEGRASE INTD-RELATED"/>
    <property type="match status" value="1"/>
</dbReference>
<keyword evidence="2" id="KW-0229">DNA integration</keyword>
<dbReference type="InterPro" id="IPR013762">
    <property type="entry name" value="Integrase-like_cat_sf"/>
</dbReference>
<dbReference type="InterPro" id="IPR011010">
    <property type="entry name" value="DNA_brk_join_enz"/>
</dbReference>
<dbReference type="InterPro" id="IPR002104">
    <property type="entry name" value="Integrase_catalytic"/>
</dbReference>
<evidence type="ECO:0000256" key="1">
    <source>
        <dbReference type="ARBA" id="ARBA00008857"/>
    </source>
</evidence>
<organism evidence="8 9">
    <name type="scientific">Sphingomonas arvum</name>
    <dbReference type="NCBI Taxonomy" id="2992113"/>
    <lineage>
        <taxon>Bacteria</taxon>
        <taxon>Pseudomonadati</taxon>
        <taxon>Pseudomonadota</taxon>
        <taxon>Alphaproteobacteria</taxon>
        <taxon>Sphingomonadales</taxon>
        <taxon>Sphingomonadaceae</taxon>
        <taxon>Sphingomonas</taxon>
    </lineage>
</organism>
<evidence type="ECO:0000256" key="2">
    <source>
        <dbReference type="ARBA" id="ARBA00022908"/>
    </source>
</evidence>
<sequence length="369" mass="40328">MTAIRKRTWTDTSSEQHTAWLVDYRDNAGKRRGKQFARKKDAEAWLTQAAWHVSQGTHTADSQSITVAKAAEQWIERGRRDGLEPTTIAAYDQHARLHLVPLCGSKRLSQLTTPMVEGYRDQLVDKLSRPMAIRVLRSLSSIISEAQRRGQVAQNVARNVKVKRAARQRAKAVIPSKASLRALLRAAEGAGDAQGQALVMLALFGGLRASELRGLAWSGLDLKGASVTISQRADAKGKIGAPKSASSRRTVPLPPSALTALKTWKLACRATELDLVFPSVGGKVMSHRYMSLNVLQPLLGAAKVAPLGLHDLRHAAASLWIEQRVDAKRVQTWLGHHSIQVTFDTYGHLFEAVERDSSVAAAIEKALIG</sequence>
<dbReference type="PROSITE" id="PS51898">
    <property type="entry name" value="TYR_RECOMBINASE"/>
    <property type="match status" value="1"/>
</dbReference>
<dbReference type="InterPro" id="IPR010998">
    <property type="entry name" value="Integrase_recombinase_N"/>
</dbReference>
<evidence type="ECO:0000256" key="3">
    <source>
        <dbReference type="ARBA" id="ARBA00023125"/>
    </source>
</evidence>
<protein>
    <submittedName>
        <fullName evidence="8">Site-specific integrase</fullName>
    </submittedName>
</protein>
<dbReference type="Pfam" id="PF00589">
    <property type="entry name" value="Phage_integrase"/>
    <property type="match status" value="1"/>
</dbReference>
<name>A0ABT3JBT6_9SPHN</name>
<evidence type="ECO:0000313" key="8">
    <source>
        <dbReference type="EMBL" id="MCW3796486.1"/>
    </source>
</evidence>
<dbReference type="PANTHER" id="PTHR30349">
    <property type="entry name" value="PHAGE INTEGRASE-RELATED"/>
    <property type="match status" value="1"/>
</dbReference>
<keyword evidence="4" id="KW-0233">DNA recombination</keyword>
<dbReference type="InterPro" id="IPR044068">
    <property type="entry name" value="CB"/>
</dbReference>
<comment type="similarity">
    <text evidence="1">Belongs to the 'phage' integrase family.</text>
</comment>
<keyword evidence="9" id="KW-1185">Reference proteome</keyword>
<dbReference type="Proteomes" id="UP001526246">
    <property type="component" value="Unassembled WGS sequence"/>
</dbReference>
<evidence type="ECO:0000259" key="6">
    <source>
        <dbReference type="PROSITE" id="PS51898"/>
    </source>
</evidence>
<keyword evidence="3 5" id="KW-0238">DNA-binding</keyword>
<feature type="domain" description="Core-binding (CB)" evidence="7">
    <location>
        <begin position="65"/>
        <end position="147"/>
    </location>
</feature>
<gene>
    <name evidence="8" type="ORF">OMW55_01505</name>
</gene>
<reference evidence="8 9" key="1">
    <citation type="submission" date="2022-10" db="EMBL/GenBank/DDBJ databases">
        <title>Sphingomonas sp.</title>
        <authorList>
            <person name="Jin C."/>
        </authorList>
    </citation>
    <scope>NUCLEOTIDE SEQUENCE [LARGE SCALE GENOMIC DNA]</scope>
    <source>
        <strain evidence="8 9">BN140010</strain>
    </source>
</reference>
<evidence type="ECO:0000256" key="5">
    <source>
        <dbReference type="PROSITE-ProRule" id="PRU01248"/>
    </source>
</evidence>
<dbReference type="Gene3D" id="1.10.150.130">
    <property type="match status" value="1"/>
</dbReference>
<dbReference type="SUPFAM" id="SSF56349">
    <property type="entry name" value="DNA breaking-rejoining enzymes"/>
    <property type="match status" value="1"/>
</dbReference>
<comment type="caution">
    <text evidence="8">The sequence shown here is derived from an EMBL/GenBank/DDBJ whole genome shotgun (WGS) entry which is preliminary data.</text>
</comment>
<evidence type="ECO:0000313" key="9">
    <source>
        <dbReference type="Proteomes" id="UP001526246"/>
    </source>
</evidence>
<evidence type="ECO:0000256" key="4">
    <source>
        <dbReference type="ARBA" id="ARBA00023172"/>
    </source>
</evidence>
<dbReference type="PROSITE" id="PS51900">
    <property type="entry name" value="CB"/>
    <property type="match status" value="1"/>
</dbReference>
<accession>A0ABT3JBT6</accession>
<dbReference type="InterPro" id="IPR050090">
    <property type="entry name" value="Tyrosine_recombinase_XerCD"/>
</dbReference>
<dbReference type="CDD" id="cd01189">
    <property type="entry name" value="INT_ICEBs1_C_like"/>
    <property type="match status" value="1"/>
</dbReference>
<feature type="domain" description="Tyr recombinase" evidence="6">
    <location>
        <begin position="170"/>
        <end position="361"/>
    </location>
</feature>